<keyword evidence="3" id="KW-1185">Reference proteome</keyword>
<feature type="transmembrane region" description="Helical" evidence="1">
    <location>
        <begin position="250"/>
        <end position="280"/>
    </location>
</feature>
<dbReference type="PANTHER" id="PTHR37305">
    <property type="entry name" value="INTEGRAL MEMBRANE PROTEIN-RELATED"/>
    <property type="match status" value="1"/>
</dbReference>
<feature type="transmembrane region" description="Helical" evidence="1">
    <location>
        <begin position="17"/>
        <end position="38"/>
    </location>
</feature>
<evidence type="ECO:0000313" key="2">
    <source>
        <dbReference type="EMBL" id="MDM8275314.1"/>
    </source>
</evidence>
<evidence type="ECO:0000256" key="1">
    <source>
        <dbReference type="SAM" id="Phobius"/>
    </source>
</evidence>
<name>A0ABT7VA93_9ACTN</name>
<proteinExistence type="predicted"/>
<sequence length="421" mass="45037">MASLVVFELKKMLTRRVAAAVNLGVLVFMAAIMTLNVVQTQTTDAQGNILSGPDAIAQVKENDNAHAGTLDPGRVASDIASYQERLFERIDREAVGGMTGAAVYDFMFEAFDTEEVYELYNSYWSTLLAPWRIAGEEPAQTAARVTPEMAADWYGAVAQMTESNLDDGQGGTWAYSDAERSYWTDMQASVERPLSYGYVGGWSNIISCVAFLVFAILSICVTVAPVFSFEYQSGADAVVLSTRYGRSKLVAAKVVAALLYATVYFAMAAAIVVGFSLVFFGPDGFWLSIQNISLSCPYALSAGQAALISVGLMYLACMGFTCLTLALSSRTRSTLSVFVADVVLAFLTGMVPSAGIGALAHVLALFPLGFTNFDALFSAMNSYPVGPVVVDLVGMVVAVYIVLSVAMAPLAAASFRRHQVL</sequence>
<feature type="transmembrane region" description="Helical" evidence="1">
    <location>
        <begin position="338"/>
        <end position="368"/>
    </location>
</feature>
<keyword evidence="1" id="KW-0472">Membrane</keyword>
<gene>
    <name evidence="2" type="ORF">QUW28_07395</name>
</gene>
<keyword evidence="1" id="KW-0812">Transmembrane</keyword>
<reference evidence="2 3" key="2">
    <citation type="submission" date="2023-06" db="EMBL/GenBank/DDBJ databases">
        <authorList>
            <person name="Zeman M."/>
            <person name="Kubasova T."/>
            <person name="Jahodarova E."/>
            <person name="Nykrynova M."/>
            <person name="Rychlik I."/>
        </authorList>
    </citation>
    <scope>NUCLEOTIDE SEQUENCE [LARGE SCALE GENOMIC DNA]</scope>
    <source>
        <strain evidence="2 3">154_Feed</strain>
    </source>
</reference>
<feature type="transmembrane region" description="Helical" evidence="1">
    <location>
        <begin position="300"/>
        <end position="326"/>
    </location>
</feature>
<protein>
    <submittedName>
        <fullName evidence="2">ABC transporter permease</fullName>
    </submittedName>
</protein>
<comment type="caution">
    <text evidence="2">The sequence shown here is derived from an EMBL/GenBank/DDBJ whole genome shotgun (WGS) entry which is preliminary data.</text>
</comment>
<keyword evidence="1" id="KW-1133">Transmembrane helix</keyword>
<evidence type="ECO:0000313" key="3">
    <source>
        <dbReference type="Proteomes" id="UP001529421"/>
    </source>
</evidence>
<feature type="transmembrane region" description="Helical" evidence="1">
    <location>
        <begin position="209"/>
        <end position="229"/>
    </location>
</feature>
<dbReference type="RefSeq" id="WP_289545313.1">
    <property type="nucleotide sequence ID" value="NZ_JAUDDZ010000010.1"/>
</dbReference>
<organism evidence="2 3">
    <name type="scientific">Enorma phocaeensis</name>
    <dbReference type="NCBI Taxonomy" id="1871019"/>
    <lineage>
        <taxon>Bacteria</taxon>
        <taxon>Bacillati</taxon>
        <taxon>Actinomycetota</taxon>
        <taxon>Coriobacteriia</taxon>
        <taxon>Coriobacteriales</taxon>
        <taxon>Coriobacteriaceae</taxon>
        <taxon>Enorma</taxon>
    </lineage>
</organism>
<reference evidence="3" key="1">
    <citation type="submission" date="2023-06" db="EMBL/GenBank/DDBJ databases">
        <title>Identification and characterization of horizontal gene transfer across gut microbiota members of farm animals based on homology search.</title>
        <authorList>
            <person name="Zeman M."/>
            <person name="Kubasova T."/>
            <person name="Jahodarova E."/>
            <person name="Nykrynova M."/>
            <person name="Rychlik I."/>
        </authorList>
    </citation>
    <scope>NUCLEOTIDE SEQUENCE [LARGE SCALE GENOMIC DNA]</scope>
    <source>
        <strain evidence="3">154_Feed</strain>
    </source>
</reference>
<dbReference type="Proteomes" id="UP001529421">
    <property type="component" value="Unassembled WGS sequence"/>
</dbReference>
<dbReference type="EMBL" id="JAUDDZ010000010">
    <property type="protein sequence ID" value="MDM8275314.1"/>
    <property type="molecule type" value="Genomic_DNA"/>
</dbReference>
<dbReference type="PANTHER" id="PTHR37305:SF1">
    <property type="entry name" value="MEMBRANE PROTEIN"/>
    <property type="match status" value="1"/>
</dbReference>
<feature type="transmembrane region" description="Helical" evidence="1">
    <location>
        <begin position="388"/>
        <end position="412"/>
    </location>
</feature>
<accession>A0ABT7VA93</accession>